<dbReference type="GO" id="GO:0032993">
    <property type="term" value="C:protein-DNA complex"/>
    <property type="evidence" value="ECO:0007669"/>
    <property type="project" value="TreeGrafter"/>
</dbReference>
<dbReference type="EMBL" id="AP022620">
    <property type="protein sequence ID" value="BBZ75485.1"/>
    <property type="molecule type" value="Genomic_DNA"/>
</dbReference>
<proteinExistence type="inferred from homology"/>
<protein>
    <submittedName>
        <fullName evidence="7">LysR family transcriptional regulator</fullName>
    </submittedName>
</protein>
<dbReference type="Pfam" id="PF03466">
    <property type="entry name" value="LysR_substrate"/>
    <property type="match status" value="1"/>
</dbReference>
<evidence type="ECO:0000256" key="1">
    <source>
        <dbReference type="ARBA" id="ARBA00009437"/>
    </source>
</evidence>
<dbReference type="SUPFAM" id="SSF53850">
    <property type="entry name" value="Periplasmic binding protein-like II"/>
    <property type="match status" value="1"/>
</dbReference>
<feature type="domain" description="HTH lysR-type" evidence="6">
    <location>
        <begin position="1"/>
        <end position="59"/>
    </location>
</feature>
<evidence type="ECO:0000256" key="3">
    <source>
        <dbReference type="ARBA" id="ARBA00023125"/>
    </source>
</evidence>
<evidence type="ECO:0000259" key="6">
    <source>
        <dbReference type="PROSITE" id="PS50931"/>
    </source>
</evidence>
<dbReference type="SUPFAM" id="SSF46785">
    <property type="entry name" value="Winged helix' DNA-binding domain"/>
    <property type="match status" value="1"/>
</dbReference>
<reference evidence="7 8" key="1">
    <citation type="journal article" date="2019" name="Emerg. Microbes Infect.">
        <title>Comprehensive subspecies identification of 175 nontuberculous mycobacteria species based on 7547 genomic profiles.</title>
        <authorList>
            <person name="Matsumoto Y."/>
            <person name="Kinjo T."/>
            <person name="Motooka D."/>
            <person name="Nabeya D."/>
            <person name="Jung N."/>
            <person name="Uechi K."/>
            <person name="Horii T."/>
            <person name="Iida T."/>
            <person name="Fujita J."/>
            <person name="Nakamura S."/>
        </authorList>
    </citation>
    <scope>NUCLEOTIDE SEQUENCE [LARGE SCALE GENOMIC DNA]</scope>
    <source>
        <strain evidence="7 8">JCM 30275</strain>
    </source>
</reference>
<dbReference type="GO" id="GO:0003700">
    <property type="term" value="F:DNA-binding transcription factor activity"/>
    <property type="evidence" value="ECO:0007669"/>
    <property type="project" value="InterPro"/>
</dbReference>
<evidence type="ECO:0000313" key="7">
    <source>
        <dbReference type="EMBL" id="BBZ75485.1"/>
    </source>
</evidence>
<evidence type="ECO:0000256" key="5">
    <source>
        <dbReference type="ARBA" id="ARBA00023163"/>
    </source>
</evidence>
<dbReference type="PROSITE" id="PS50931">
    <property type="entry name" value="HTH_LYSR"/>
    <property type="match status" value="1"/>
</dbReference>
<dbReference type="GO" id="GO:0003677">
    <property type="term" value="F:DNA binding"/>
    <property type="evidence" value="ECO:0007669"/>
    <property type="project" value="UniProtKB-KW"/>
</dbReference>
<dbReference type="InterPro" id="IPR036388">
    <property type="entry name" value="WH-like_DNA-bd_sf"/>
</dbReference>
<dbReference type="Proteomes" id="UP000467249">
    <property type="component" value="Chromosome"/>
</dbReference>
<keyword evidence="2" id="KW-0805">Transcription regulation</keyword>
<dbReference type="InterPro" id="IPR000847">
    <property type="entry name" value="LysR_HTH_N"/>
</dbReference>
<dbReference type="InterPro" id="IPR005119">
    <property type="entry name" value="LysR_subst-bd"/>
</dbReference>
<gene>
    <name evidence="7" type="ORF">MANY_08220</name>
</gene>
<keyword evidence="4" id="KW-0010">Activator</keyword>
<evidence type="ECO:0000313" key="8">
    <source>
        <dbReference type="Proteomes" id="UP000467249"/>
    </source>
</evidence>
<keyword evidence="5" id="KW-0804">Transcription</keyword>
<dbReference type="PANTHER" id="PTHR30346">
    <property type="entry name" value="TRANSCRIPTIONAL DUAL REGULATOR HCAR-RELATED"/>
    <property type="match status" value="1"/>
</dbReference>
<keyword evidence="3" id="KW-0238">DNA-binding</keyword>
<dbReference type="Gene3D" id="1.10.10.10">
    <property type="entry name" value="Winged helix-like DNA-binding domain superfamily/Winged helix DNA-binding domain"/>
    <property type="match status" value="1"/>
</dbReference>
<dbReference type="RefSeq" id="WP_163803080.1">
    <property type="nucleotide sequence ID" value="NZ_AP022620.1"/>
</dbReference>
<sequence>MDLGDLHIFSSVVDAGGIRAAARHLEMTPATVSRALRRLERSVGVPLLTTEAGHTSQPTDAGLALLTEAKIAFAHLGRGVLMARHTGRTGAVAIGIPPLPPVIELHRLLARADHAFTQTGIVLRRVSWRDSFTGNSLGSANLDAVVALIPGPTADLQEIPVVPLPRVAVLPNEHRLSALHGVTAADLDGERAVVGSTLSTSAARFWGLDPQSNGRRRRYSRQTNSVSGMLTAIAEGRGFATMPALTPLMWTRSDLSWPALDAAPAWLGFTCGLRTPPSVVERLLELKADSS</sequence>
<evidence type="ECO:0000256" key="2">
    <source>
        <dbReference type="ARBA" id="ARBA00023015"/>
    </source>
</evidence>
<dbReference type="InterPro" id="IPR036390">
    <property type="entry name" value="WH_DNA-bd_sf"/>
</dbReference>
<dbReference type="AlphaFoldDB" id="A0A6N4W483"/>
<dbReference type="KEGG" id="many:MANY_08220"/>
<accession>A0A6N4W483</accession>
<keyword evidence="8" id="KW-1185">Reference proteome</keyword>
<dbReference type="Pfam" id="PF00126">
    <property type="entry name" value="HTH_1"/>
    <property type="match status" value="1"/>
</dbReference>
<dbReference type="Gene3D" id="3.40.190.10">
    <property type="entry name" value="Periplasmic binding protein-like II"/>
    <property type="match status" value="2"/>
</dbReference>
<evidence type="ECO:0000256" key="4">
    <source>
        <dbReference type="ARBA" id="ARBA00023159"/>
    </source>
</evidence>
<dbReference type="PANTHER" id="PTHR30346:SF0">
    <property type="entry name" value="HCA OPERON TRANSCRIPTIONAL ACTIVATOR HCAR"/>
    <property type="match status" value="1"/>
</dbReference>
<organism evidence="7 8">
    <name type="scientific">Mycolicibacterium anyangense</name>
    <dbReference type="NCBI Taxonomy" id="1431246"/>
    <lineage>
        <taxon>Bacteria</taxon>
        <taxon>Bacillati</taxon>
        <taxon>Actinomycetota</taxon>
        <taxon>Actinomycetes</taxon>
        <taxon>Mycobacteriales</taxon>
        <taxon>Mycobacteriaceae</taxon>
        <taxon>Mycolicibacterium</taxon>
    </lineage>
</organism>
<comment type="similarity">
    <text evidence="1">Belongs to the LysR transcriptional regulatory family.</text>
</comment>
<name>A0A6N4W483_9MYCO</name>